<name>A0A4S4FWZ1_9MICO</name>
<keyword evidence="1" id="KW-1133">Transmembrane helix</keyword>
<keyword evidence="4" id="KW-1185">Reference proteome</keyword>
<dbReference type="InterPro" id="IPR025241">
    <property type="entry name" value="DUF4190"/>
</dbReference>
<dbReference type="OrthoDB" id="4374883at2"/>
<dbReference type="Pfam" id="PF13828">
    <property type="entry name" value="DUF4190"/>
    <property type="match status" value="1"/>
</dbReference>
<keyword evidence="1" id="KW-0812">Transmembrane</keyword>
<evidence type="ECO:0000313" key="4">
    <source>
        <dbReference type="Proteomes" id="UP000307380"/>
    </source>
</evidence>
<dbReference type="AlphaFoldDB" id="A0A4S4FWZ1"/>
<comment type="caution">
    <text evidence="3">The sequence shown here is derived from an EMBL/GenBank/DDBJ whole genome shotgun (WGS) entry which is preliminary data.</text>
</comment>
<gene>
    <name evidence="3" type="ORF">E6C70_09440</name>
</gene>
<dbReference type="Proteomes" id="UP000307380">
    <property type="component" value="Unassembled WGS sequence"/>
</dbReference>
<evidence type="ECO:0000259" key="2">
    <source>
        <dbReference type="Pfam" id="PF13828"/>
    </source>
</evidence>
<evidence type="ECO:0000256" key="1">
    <source>
        <dbReference type="SAM" id="Phobius"/>
    </source>
</evidence>
<sequence>MVRRPQRPATRIRHAHPPRPVVAPASGVSAAAPVPNVTIRLESLAGRYSAFMTSTPPPAPVPSYDQPAAGAKTNVFAIVSIITVWFGAIFGLIFGYVALSQIKRTGEGGRGLALASVIIAWIAIGLGIIATVIAFIVIGIAASNGQISTN</sequence>
<feature type="domain" description="DUF4190" evidence="2">
    <location>
        <begin position="75"/>
        <end position="130"/>
    </location>
</feature>
<feature type="transmembrane region" description="Helical" evidence="1">
    <location>
        <begin position="111"/>
        <end position="142"/>
    </location>
</feature>
<keyword evidence="1" id="KW-0472">Membrane</keyword>
<protein>
    <submittedName>
        <fullName evidence="3">DUF4190 domain-containing protein</fullName>
    </submittedName>
</protein>
<organism evidence="3 4">
    <name type="scientific">Orlajensenia flava</name>
    <dbReference type="NCBI Taxonomy" id="2565934"/>
    <lineage>
        <taxon>Bacteria</taxon>
        <taxon>Bacillati</taxon>
        <taxon>Actinomycetota</taxon>
        <taxon>Actinomycetes</taxon>
        <taxon>Micrococcales</taxon>
        <taxon>Microbacteriaceae</taxon>
        <taxon>Orlajensenia</taxon>
    </lineage>
</organism>
<accession>A0A4S4FWZ1</accession>
<proteinExistence type="predicted"/>
<evidence type="ECO:0000313" key="3">
    <source>
        <dbReference type="EMBL" id="THG34475.1"/>
    </source>
</evidence>
<reference evidence="3 4" key="1">
    <citation type="submission" date="2019-04" db="EMBL/GenBank/DDBJ databases">
        <authorList>
            <person name="Jiang L."/>
        </authorList>
    </citation>
    <scope>NUCLEOTIDE SEQUENCE [LARGE SCALE GENOMIC DNA]</scope>
    <source>
        <strain evidence="3 4">YIM 131861</strain>
    </source>
</reference>
<feature type="transmembrane region" description="Helical" evidence="1">
    <location>
        <begin position="75"/>
        <end position="99"/>
    </location>
</feature>
<dbReference type="EMBL" id="SSSN01000005">
    <property type="protein sequence ID" value="THG34475.1"/>
    <property type="molecule type" value="Genomic_DNA"/>
</dbReference>